<reference evidence="2" key="2">
    <citation type="journal article" date="2022" name="Elife">
        <title>Obligate sexual reproduction of a homothallic fungus closely related to the Cryptococcus pathogenic species complex.</title>
        <authorList>
            <person name="Passer A.R."/>
            <person name="Clancey S.A."/>
            <person name="Shea T."/>
            <person name="David-Palma M."/>
            <person name="Averette A.F."/>
            <person name="Boekhout T."/>
            <person name="Porcel B.M."/>
            <person name="Nowrousian M."/>
            <person name="Cuomo C.A."/>
            <person name="Sun S."/>
            <person name="Heitman J."/>
            <person name="Coelho M.A."/>
        </authorList>
    </citation>
    <scope>NUCLEOTIDE SEQUENCE</scope>
    <source>
        <strain evidence="2">CBS 7841</strain>
    </source>
</reference>
<organism evidence="2 3">
    <name type="scientific">Cryptococcus depauperatus CBS 7841</name>
    <dbReference type="NCBI Taxonomy" id="1295531"/>
    <lineage>
        <taxon>Eukaryota</taxon>
        <taxon>Fungi</taxon>
        <taxon>Dikarya</taxon>
        <taxon>Basidiomycota</taxon>
        <taxon>Agaricomycotina</taxon>
        <taxon>Tremellomycetes</taxon>
        <taxon>Tremellales</taxon>
        <taxon>Cryptococcaceae</taxon>
        <taxon>Cryptococcus</taxon>
    </lineage>
</organism>
<dbReference type="SUPFAM" id="SSF48371">
    <property type="entry name" value="ARM repeat"/>
    <property type="match status" value="1"/>
</dbReference>
<evidence type="ECO:0000313" key="2">
    <source>
        <dbReference type="EMBL" id="WVN85100.1"/>
    </source>
</evidence>
<dbReference type="EMBL" id="CP143784">
    <property type="protein sequence ID" value="WVN85100.1"/>
    <property type="molecule type" value="Genomic_DNA"/>
</dbReference>
<dbReference type="GeneID" id="91084458"/>
<gene>
    <name evidence="2" type="ORF">L203_100242</name>
</gene>
<dbReference type="InterPro" id="IPR011990">
    <property type="entry name" value="TPR-like_helical_dom_sf"/>
</dbReference>
<keyword evidence="3" id="KW-1185">Reference proteome</keyword>
<dbReference type="AlphaFoldDB" id="A0AAJ8JMP0"/>
<dbReference type="KEGG" id="cdep:91084458"/>
<protein>
    <recommendedName>
        <fullName evidence="4">Pentatricopeptide repeat domain-containing protein</fullName>
    </recommendedName>
</protein>
<sequence length="883" mass="99784">MALAAAVHTRRPTALTLLSQKGRQTLWQSAPAGPGCSRWMTCSCCRTASAKRTSRTSSIPHKTAENLAPSNLAKCRPPDDEQRPIAVPDSSSVSTPHLPFPSPLPYSPNSHPFRRHLSILSLSLLSPHADESWQVFAAMHHSLHEHIPDEVFKLLLIKQIAEMSEKTCWDRVQQLLDLGTRYDFRFEQLGRDVLENALNFGLKAINSNNAALDEAKGLRSLWDALAGMTSCLNDIPFELRKNWLELQISLLQARNDAESNTKKLTHSTPMEETLLDVVERGGSTQLHYHVGKILFLARGTSLTGMKQSLRLMTWCMNKGAKINVSRIVMVMIRMVYGWDLEKQNGYEKLEPEIANILKEAKDPTTPSTEAKLQEALKEARQLMARKGHTPSLMALARHENIKYPSLLRKIIKLSSSAKHASSQEKALQCTNTALQLFDRALGYSDETHYHIITSVASALYQIQKAHSSPDISQQIIHFIQRLYQARIATTLPSNILIPLFRLILAVLPSDDAYLLSRKLYEFTRAADPPFVWSYSNFNLWRSLFQCALNRKRRHLHFASRLYTDCMADGIPIRRDDALTMIQAIGSKPSSSRPILLERHIKDYLWYDYGQRPALVTALVKGLTNSVKDTELALNLAERLSINRELSPLVIQLIIAQLSKSSLPEHRQRCIALLHRLPTDAVKVVTWSYNTVLSYLVSSARPDPKDRELSKREMLDQVVALYKDMVARGIKPNGRTVGTILRALTDNGMVDTALAIFNACVDQHYTIKSHAIGRLMVRLALEGREVEAEEVESRWRAVNTPRSDEKRTSNVYDMGVVGARVLIDIKRGLEVDYKEVYRKTGWEGSKEFLQFLETLKPAGNVESVTIEREENIENDENLDKNSHS</sequence>
<accession>A0AAJ8JMP0</accession>
<dbReference type="Gene3D" id="1.25.40.10">
    <property type="entry name" value="Tetratricopeptide repeat domain"/>
    <property type="match status" value="1"/>
</dbReference>
<evidence type="ECO:0008006" key="4">
    <source>
        <dbReference type="Google" id="ProtNLM"/>
    </source>
</evidence>
<feature type="region of interest" description="Disordered" evidence="1">
    <location>
        <begin position="53"/>
        <end position="101"/>
    </location>
</feature>
<proteinExistence type="predicted"/>
<dbReference type="InterPro" id="IPR016024">
    <property type="entry name" value="ARM-type_fold"/>
</dbReference>
<dbReference type="RefSeq" id="XP_066065801.1">
    <property type="nucleotide sequence ID" value="XM_066209704.1"/>
</dbReference>
<name>A0AAJ8JMP0_9TREE</name>
<evidence type="ECO:0000256" key="1">
    <source>
        <dbReference type="SAM" id="MobiDB-lite"/>
    </source>
</evidence>
<dbReference type="Proteomes" id="UP000094043">
    <property type="component" value="Chromosome 1"/>
</dbReference>
<reference evidence="2" key="1">
    <citation type="submission" date="2016-06" db="EMBL/GenBank/DDBJ databases">
        <authorList>
            <person name="Cuomo C."/>
            <person name="Litvintseva A."/>
            <person name="Heitman J."/>
            <person name="Chen Y."/>
            <person name="Sun S."/>
            <person name="Springer D."/>
            <person name="Dromer F."/>
            <person name="Young S."/>
            <person name="Zeng Q."/>
            <person name="Chapman S."/>
            <person name="Gujja S."/>
            <person name="Saif S."/>
            <person name="Birren B."/>
        </authorList>
    </citation>
    <scope>NUCLEOTIDE SEQUENCE</scope>
    <source>
        <strain evidence="2">CBS 7841</strain>
    </source>
</reference>
<evidence type="ECO:0000313" key="3">
    <source>
        <dbReference type="Proteomes" id="UP000094043"/>
    </source>
</evidence>
<reference evidence="2" key="3">
    <citation type="submission" date="2024-01" db="EMBL/GenBank/DDBJ databases">
        <authorList>
            <person name="Coelho M.A."/>
            <person name="David-Palma M."/>
            <person name="Shea T."/>
            <person name="Sun S."/>
            <person name="Cuomo C.A."/>
            <person name="Heitman J."/>
        </authorList>
    </citation>
    <scope>NUCLEOTIDE SEQUENCE</scope>
    <source>
        <strain evidence="2">CBS 7841</strain>
    </source>
</reference>